<evidence type="ECO:0000313" key="2">
    <source>
        <dbReference type="EMBL" id="MBB4000201.1"/>
    </source>
</evidence>
<gene>
    <name evidence="2" type="ORF">GGR04_004077</name>
</gene>
<evidence type="ECO:0000313" key="3">
    <source>
        <dbReference type="Proteomes" id="UP000542776"/>
    </source>
</evidence>
<feature type="signal peptide" evidence="1">
    <location>
        <begin position="1"/>
        <end position="20"/>
    </location>
</feature>
<reference evidence="2 3" key="1">
    <citation type="submission" date="2020-08" db="EMBL/GenBank/DDBJ databases">
        <title>Genomic Encyclopedia of Type Strains, Phase IV (KMG-IV): sequencing the most valuable type-strain genomes for metagenomic binning, comparative biology and taxonomic classification.</title>
        <authorList>
            <person name="Goeker M."/>
        </authorList>
    </citation>
    <scope>NUCLEOTIDE SEQUENCE [LARGE SCALE GENOMIC DNA]</scope>
    <source>
        <strain evidence="2 3">DSM 102238</strain>
    </source>
</reference>
<sequence>MRLFVFAAAALLAAVPPAVAEGPTPVDPLRTGMEGALRGCETWILDPQSWIDDPAPFLAAIDLSGRVSEAEALPEALLPPEPLRRGNRYWRIGAGGETGYALVVSVDLPMCHVTGGGGEDLQPAAEAVVGSASFTANWSRVEEERSTGIVSTLFRSRKEPKLTLLVSRADAPDARRDRPQVVATAIYDLGR</sequence>
<name>A0A7W6H7W2_9HYPH</name>
<keyword evidence="3" id="KW-1185">Reference proteome</keyword>
<dbReference type="EMBL" id="JACIEK010000016">
    <property type="protein sequence ID" value="MBB4000201.1"/>
    <property type="molecule type" value="Genomic_DNA"/>
</dbReference>
<keyword evidence="1" id="KW-0732">Signal</keyword>
<dbReference type="Proteomes" id="UP000542776">
    <property type="component" value="Unassembled WGS sequence"/>
</dbReference>
<organism evidence="2 3">
    <name type="scientific">Aureimonas pseudogalii</name>
    <dbReference type="NCBI Taxonomy" id="1744844"/>
    <lineage>
        <taxon>Bacteria</taxon>
        <taxon>Pseudomonadati</taxon>
        <taxon>Pseudomonadota</taxon>
        <taxon>Alphaproteobacteria</taxon>
        <taxon>Hyphomicrobiales</taxon>
        <taxon>Aurantimonadaceae</taxon>
        <taxon>Aureimonas</taxon>
    </lineage>
</organism>
<feature type="chain" id="PRO_5030741555" evidence="1">
    <location>
        <begin position="21"/>
        <end position="191"/>
    </location>
</feature>
<protein>
    <submittedName>
        <fullName evidence="2">Uncharacterized protein</fullName>
    </submittedName>
</protein>
<dbReference type="RefSeq" id="WP_183201845.1">
    <property type="nucleotide sequence ID" value="NZ_JACIEK010000016.1"/>
</dbReference>
<dbReference type="AlphaFoldDB" id="A0A7W6H7W2"/>
<comment type="caution">
    <text evidence="2">The sequence shown here is derived from an EMBL/GenBank/DDBJ whole genome shotgun (WGS) entry which is preliminary data.</text>
</comment>
<accession>A0A7W6H7W2</accession>
<evidence type="ECO:0000256" key="1">
    <source>
        <dbReference type="SAM" id="SignalP"/>
    </source>
</evidence>
<proteinExistence type="predicted"/>